<gene>
    <name evidence="3" type="ORF">OEZ60_19925</name>
</gene>
<dbReference type="InterPro" id="IPR008927">
    <property type="entry name" value="6-PGluconate_DH-like_C_sf"/>
</dbReference>
<reference evidence="3 4" key="1">
    <citation type="submission" date="2022-10" db="EMBL/GenBank/DDBJ databases">
        <title>Defluviimonas sp. nov., isolated from ocean surface sediments.</title>
        <authorList>
            <person name="He W."/>
            <person name="Wang L."/>
            <person name="Zhang D.-F."/>
        </authorList>
    </citation>
    <scope>NUCLEOTIDE SEQUENCE [LARGE SCALE GENOMIC DNA]</scope>
    <source>
        <strain evidence="3 4">WL0024</strain>
    </source>
</reference>
<keyword evidence="4" id="KW-1185">Reference proteome</keyword>
<organism evidence="3 4">
    <name type="scientific">Albidovulum salinarum</name>
    <dbReference type="NCBI Taxonomy" id="2984153"/>
    <lineage>
        <taxon>Bacteria</taxon>
        <taxon>Pseudomonadati</taxon>
        <taxon>Pseudomonadota</taxon>
        <taxon>Alphaproteobacteria</taxon>
        <taxon>Rhodobacterales</taxon>
        <taxon>Paracoccaceae</taxon>
        <taxon>Albidovulum</taxon>
    </lineage>
</organism>
<dbReference type="Gene3D" id="3.40.50.720">
    <property type="entry name" value="NAD(P)-binding Rossmann-like Domain"/>
    <property type="match status" value="1"/>
</dbReference>
<evidence type="ECO:0000259" key="2">
    <source>
        <dbReference type="Pfam" id="PF14833"/>
    </source>
</evidence>
<evidence type="ECO:0000259" key="1">
    <source>
        <dbReference type="Pfam" id="PF03446"/>
    </source>
</evidence>
<dbReference type="InterPro" id="IPR013328">
    <property type="entry name" value="6PGD_dom2"/>
</dbReference>
<dbReference type="EMBL" id="JAOVQO010000024">
    <property type="protein sequence ID" value="MCU9850260.1"/>
    <property type="molecule type" value="Genomic_DNA"/>
</dbReference>
<dbReference type="InterPro" id="IPR029154">
    <property type="entry name" value="HIBADH-like_NADP-bd"/>
</dbReference>
<sequence length="335" mass="35732">MVKQNQSGRKDTGMRVGFIGLGNVGAKLAGSLIRNGFDVMVRDTDEAAAKSLLEGGARWAESGRALAEACDVIVTCLPSPKVSAQVLEEKDGVLDGITPGKIWLEMSTTEAADVQRLGAQVEARGGIAMDSPVSGGCHRASTGNIAIFAGGRREAFEKVLPLLTTMGRQVVHTGKLGSASVLKVITNYLAGVQLLSTGEAFMVARKAGVDLAVAYHAIRVSSGNSFVHETEGQLILNGSYNINFTMDHEVKDVTLFDDLGKSFGVPLELSPVCVAAMNDGLKRYGPRVWSSQVVKRLEDDCGMDLRAPGFPEYLVDHEPEGKGAEVVVEHRRGYE</sequence>
<dbReference type="Pfam" id="PF03446">
    <property type="entry name" value="NAD_binding_2"/>
    <property type="match status" value="1"/>
</dbReference>
<feature type="domain" description="3-hydroxyisobutyrate dehydrogenase-like NAD-binding" evidence="2">
    <location>
        <begin position="177"/>
        <end position="295"/>
    </location>
</feature>
<evidence type="ECO:0000313" key="3">
    <source>
        <dbReference type="EMBL" id="MCU9850260.1"/>
    </source>
</evidence>
<feature type="domain" description="6-phosphogluconate dehydrogenase NADP-binding" evidence="1">
    <location>
        <begin position="15"/>
        <end position="174"/>
    </location>
</feature>
<protein>
    <submittedName>
        <fullName evidence="3">NAD(P)-dependent oxidoreductase</fullName>
    </submittedName>
</protein>
<dbReference type="Proteomes" id="UP001209535">
    <property type="component" value="Unassembled WGS sequence"/>
</dbReference>
<dbReference type="InterPro" id="IPR006115">
    <property type="entry name" value="6PGDH_NADP-bd"/>
</dbReference>
<dbReference type="SUPFAM" id="SSF48179">
    <property type="entry name" value="6-phosphogluconate dehydrogenase C-terminal domain-like"/>
    <property type="match status" value="1"/>
</dbReference>
<dbReference type="PANTHER" id="PTHR43060:SF15">
    <property type="entry name" value="3-HYDROXYISOBUTYRATE DEHYDROGENASE-LIKE 1, MITOCHONDRIAL-RELATED"/>
    <property type="match status" value="1"/>
</dbReference>
<evidence type="ECO:0000313" key="4">
    <source>
        <dbReference type="Proteomes" id="UP001209535"/>
    </source>
</evidence>
<proteinExistence type="predicted"/>
<dbReference type="InterPro" id="IPR036291">
    <property type="entry name" value="NAD(P)-bd_dom_sf"/>
</dbReference>
<dbReference type="Pfam" id="PF14833">
    <property type="entry name" value="NAD_binding_11"/>
    <property type="match status" value="1"/>
</dbReference>
<dbReference type="PANTHER" id="PTHR43060">
    <property type="entry name" value="3-HYDROXYISOBUTYRATE DEHYDROGENASE-LIKE 1, MITOCHONDRIAL-RELATED"/>
    <property type="match status" value="1"/>
</dbReference>
<name>A0ABT2X8I0_9RHOB</name>
<dbReference type="Gene3D" id="1.10.1040.10">
    <property type="entry name" value="N-(1-d-carboxylethyl)-l-norvaline Dehydrogenase, domain 2"/>
    <property type="match status" value="1"/>
</dbReference>
<comment type="caution">
    <text evidence="3">The sequence shown here is derived from an EMBL/GenBank/DDBJ whole genome shotgun (WGS) entry which is preliminary data.</text>
</comment>
<dbReference type="SUPFAM" id="SSF51735">
    <property type="entry name" value="NAD(P)-binding Rossmann-fold domains"/>
    <property type="match status" value="1"/>
</dbReference>
<accession>A0ABT2X8I0</accession>